<evidence type="ECO:0000313" key="2">
    <source>
        <dbReference type="Proteomes" id="UP000254764"/>
    </source>
</evidence>
<sequence length="331" mass="36960">MALTNAEEIAGRQDVVPSARASRRIGNYFDELSRGINPFGFIPTFGVADASTPPEEIASLFDKFGLVKVRGVYSPKESEALHKLCVEFSKLKPLDFREVFKGTSKGFTGGAPVLNDKRFWPYAANKSVREAVQKILGPNATEFGSSVAAHYSARGLHRDYRQLCEKAGSAYHVSDPQKRIVRVLHYCAAENMQGGMLGVIPFSHNEKKFAEQSKRIGLKQPIEWFDTHRSELTKLRETKNFAKVDEIDRHIVWVATDPGDVLITNSAMLHCGEHMLSPRYFFVSSYTEINDETLPMAAPQIKTETAKAYHRYLADLGFGGSKALLTKVEKV</sequence>
<name>A0A376AK32_9HYPH</name>
<reference evidence="2" key="1">
    <citation type="submission" date="2018-07" db="EMBL/GenBank/DDBJ databases">
        <authorList>
            <person name="Peiro R."/>
            <person name="Begona"/>
            <person name="Cbmso G."/>
            <person name="Lopez M."/>
            <person name="Gonzalez S."/>
        </authorList>
    </citation>
    <scope>NUCLEOTIDE SEQUENCE [LARGE SCALE GENOMIC DNA]</scope>
</reference>
<dbReference type="Gene3D" id="2.60.120.620">
    <property type="entry name" value="q2cbj1_9rhob like domain"/>
    <property type="match status" value="1"/>
</dbReference>
<evidence type="ECO:0000313" key="1">
    <source>
        <dbReference type="EMBL" id="SSC67763.1"/>
    </source>
</evidence>
<dbReference type="AlphaFoldDB" id="A0A376AK32"/>
<proteinExistence type="predicted"/>
<protein>
    <submittedName>
        <fullName evidence="1">Uncharacterized protein</fullName>
    </submittedName>
</protein>
<dbReference type="SUPFAM" id="SSF51197">
    <property type="entry name" value="Clavaminate synthase-like"/>
    <property type="match status" value="1"/>
</dbReference>
<accession>A0A376AK32</accession>
<dbReference type="EMBL" id="UEYP01000005">
    <property type="protein sequence ID" value="SSC67763.1"/>
    <property type="molecule type" value="Genomic_DNA"/>
</dbReference>
<keyword evidence="2" id="KW-1185">Reference proteome</keyword>
<organism evidence="1 2">
    <name type="scientific">Ciceribacter selenitireducens ATCC BAA-1503</name>
    <dbReference type="NCBI Taxonomy" id="1336235"/>
    <lineage>
        <taxon>Bacteria</taxon>
        <taxon>Pseudomonadati</taxon>
        <taxon>Pseudomonadota</taxon>
        <taxon>Alphaproteobacteria</taxon>
        <taxon>Hyphomicrobiales</taxon>
        <taxon>Rhizobiaceae</taxon>
        <taxon>Ciceribacter</taxon>
    </lineage>
</organism>
<gene>
    <name evidence="1" type="ORF">RHIZ70_3471</name>
</gene>
<dbReference type="Proteomes" id="UP000254764">
    <property type="component" value="Unassembled WGS sequence"/>
</dbReference>